<dbReference type="EMBL" id="NKXO01000005">
    <property type="protein sequence ID" value="PKQ70505.1"/>
    <property type="molecule type" value="Genomic_DNA"/>
</dbReference>
<organism evidence="5 6">
    <name type="scientific">Raineya orbicola</name>
    <dbReference type="NCBI Taxonomy" id="2016530"/>
    <lineage>
        <taxon>Bacteria</taxon>
        <taxon>Pseudomonadati</taxon>
        <taxon>Bacteroidota</taxon>
        <taxon>Cytophagia</taxon>
        <taxon>Cytophagales</taxon>
        <taxon>Raineyaceae</taxon>
        <taxon>Raineya</taxon>
    </lineage>
</organism>
<protein>
    <recommendedName>
        <fullName evidence="7">30S ribosomal protein THX</fullName>
    </recommendedName>
</protein>
<accession>A0A2N3IJJ2</accession>
<dbReference type="GO" id="GO:1990904">
    <property type="term" value="C:ribonucleoprotein complex"/>
    <property type="evidence" value="ECO:0007669"/>
    <property type="project" value="UniProtKB-KW"/>
</dbReference>
<dbReference type="NCBIfam" id="TIGR04560">
    <property type="entry name" value="ribo_THX"/>
    <property type="match status" value="1"/>
</dbReference>
<comment type="similarity">
    <text evidence="1">Belongs to the bacterial ribosomal protein bTHX family.</text>
</comment>
<keyword evidence="3" id="KW-0687">Ribonucleoprotein</keyword>
<dbReference type="GO" id="GO:0005840">
    <property type="term" value="C:ribosome"/>
    <property type="evidence" value="ECO:0007669"/>
    <property type="project" value="UniProtKB-KW"/>
</dbReference>
<feature type="region of interest" description="Disordered" evidence="4">
    <location>
        <begin position="1"/>
        <end position="41"/>
    </location>
</feature>
<evidence type="ECO:0000256" key="3">
    <source>
        <dbReference type="ARBA" id="ARBA00023274"/>
    </source>
</evidence>
<evidence type="ECO:0000313" key="5">
    <source>
        <dbReference type="EMBL" id="PKQ70505.1"/>
    </source>
</evidence>
<name>A0A2N3IJJ2_9BACT</name>
<evidence type="ECO:0008006" key="7">
    <source>
        <dbReference type="Google" id="ProtNLM"/>
    </source>
</evidence>
<evidence type="ECO:0000256" key="4">
    <source>
        <dbReference type="SAM" id="MobiDB-lite"/>
    </source>
</evidence>
<keyword evidence="2" id="KW-0689">Ribosomal protein</keyword>
<evidence type="ECO:0000256" key="1">
    <source>
        <dbReference type="ARBA" id="ARBA00010834"/>
    </source>
</evidence>
<evidence type="ECO:0000313" key="6">
    <source>
        <dbReference type="Proteomes" id="UP000233387"/>
    </source>
</evidence>
<dbReference type="Proteomes" id="UP000233387">
    <property type="component" value="Unassembled WGS sequence"/>
</dbReference>
<dbReference type="InterPro" id="IPR031414">
    <property type="entry name" value="Ribosomal_bTHX"/>
</dbReference>
<gene>
    <name evidence="5" type="ORF">Rain11_0425</name>
</gene>
<dbReference type="AlphaFoldDB" id="A0A2N3IJJ2"/>
<sequence length="41" mass="4767">MGKGDIRTRRGKIWRGTYGKTRPSKKKKTQETSTSDKQKQN</sequence>
<comment type="caution">
    <text evidence="5">The sequence shown here is derived from an EMBL/GenBank/DDBJ whole genome shotgun (WGS) entry which is preliminary data.</text>
</comment>
<keyword evidence="6" id="KW-1185">Reference proteome</keyword>
<reference evidence="5 6" key="1">
    <citation type="submission" date="2017-06" db="EMBL/GenBank/DDBJ databases">
        <title>Raineya orbicola gen. nov., sp. nov. a slightly thermophilic bacterium of the phylum Bacteroidetes and the description of Raineyaceae fam. nov.</title>
        <authorList>
            <person name="Albuquerque L."/>
            <person name="Polonia A.R.M."/>
            <person name="Barroso C."/>
            <person name="Froufe H.J.C."/>
            <person name="Lage O."/>
            <person name="Lobo-Da-Cunha A."/>
            <person name="Egas C."/>
            <person name="Da Costa M.S."/>
        </authorList>
    </citation>
    <scope>NUCLEOTIDE SEQUENCE [LARGE SCALE GENOMIC DNA]</scope>
    <source>
        <strain evidence="5 6">SPSPC-11</strain>
    </source>
</reference>
<proteinExistence type="inferred from homology"/>
<dbReference type="InterPro" id="IPR030826">
    <property type="entry name" value="Ribosomal_bTHX/bTHXc/bTHXm"/>
</dbReference>
<evidence type="ECO:0000256" key="2">
    <source>
        <dbReference type="ARBA" id="ARBA00022980"/>
    </source>
</evidence>
<dbReference type="Pfam" id="PF17070">
    <property type="entry name" value="Thx"/>
    <property type="match status" value="1"/>
</dbReference>